<evidence type="ECO:0000313" key="4">
    <source>
        <dbReference type="Proteomes" id="UP001175000"/>
    </source>
</evidence>
<feature type="transmembrane region" description="Helical" evidence="2">
    <location>
        <begin position="112"/>
        <end position="132"/>
    </location>
</feature>
<dbReference type="PANTHER" id="PTHR35394">
    <property type="entry name" value="DUF3176 DOMAIN-CONTAINING PROTEIN"/>
    <property type="match status" value="1"/>
</dbReference>
<gene>
    <name evidence="3" type="ORF">B0T14DRAFT_599058</name>
</gene>
<sequence length="714" mass="76660">MDAQHANQPRNWDSPHQPQDYAVPAVGGYGHAPGYSDEPKTTSQVEQHAAPQEPSPPTPIPPRRKTPFWSWSWEMLSLFLAIGLIAAIFAILSSYNGQRVPDWGLSINLSTLVALLATILRASLVMIAAEVISQAKWSWFTRSGEQLHPLSQLQTFDAASRGAFGAAHLIPTVLLRSPLALVAAIITIVSFTTGPFVQQAIKTVSCNEIVLTSRASVPIAHYAPGTSGYYTMGPGQHELTSDMKAALIAGLSNPTAVSTNIVASCSTGNCTFADYASIGLCSYCQDVTPLVTGPHQLNGTRFGEFRLPTDPAGAGINLDNNGAYLAVSAADNMTWVGDFPSQYAWAVLNFTVFSAKDGPSSTSKRCKDDNSTCAYTASACAIYPCMRMYSATVSSGVLAEAPVSSVPAFPDLTFQNLSGTLPPVYPPLMPRAMELTAIQTPCHLEDETTYTSTNITSAPDAIPLTYTTPGTNARIETSAPIQCIHRMYDYYAFALGRYLGGMLEGTCRYGGKQAGTMDCTQPATEYFTDAFWLDVFFHNWTATPETIAATVETLALAGTNRIRLTGKTASVDNDADMASGTTGDAVEGEVWATGVCTEVDWRWLLLPAILVGLTVVVLIATIVGSWKRPVWKASVLPVVFYGRRFVTRDGETVGADEHGEMSLEEMEKVAGKVEVRLEVAAGEGGWAETLKGTRRVDADVDSLLLRDVQPGTAR</sequence>
<dbReference type="AlphaFoldDB" id="A0AA39XHN9"/>
<keyword evidence="2" id="KW-1133">Transmembrane helix</keyword>
<keyword evidence="2" id="KW-0472">Membrane</keyword>
<feature type="transmembrane region" description="Helical" evidence="2">
    <location>
        <begin position="603"/>
        <end position="623"/>
    </location>
</feature>
<dbReference type="Proteomes" id="UP001175000">
    <property type="component" value="Unassembled WGS sequence"/>
</dbReference>
<dbReference type="InterPro" id="IPR021514">
    <property type="entry name" value="DUF3176"/>
</dbReference>
<evidence type="ECO:0000256" key="1">
    <source>
        <dbReference type="SAM" id="MobiDB-lite"/>
    </source>
</evidence>
<name>A0AA39XHN9_9PEZI</name>
<feature type="transmembrane region" description="Helical" evidence="2">
    <location>
        <begin position="179"/>
        <end position="197"/>
    </location>
</feature>
<dbReference type="EMBL" id="JAULSU010000001">
    <property type="protein sequence ID" value="KAK0633880.1"/>
    <property type="molecule type" value="Genomic_DNA"/>
</dbReference>
<evidence type="ECO:0000313" key="3">
    <source>
        <dbReference type="EMBL" id="KAK0633880.1"/>
    </source>
</evidence>
<keyword evidence="2" id="KW-0812">Transmembrane</keyword>
<accession>A0AA39XHN9</accession>
<comment type="caution">
    <text evidence="3">The sequence shown here is derived from an EMBL/GenBank/DDBJ whole genome shotgun (WGS) entry which is preliminary data.</text>
</comment>
<feature type="compositionally biased region" description="Polar residues" evidence="1">
    <location>
        <begin position="1"/>
        <end position="17"/>
    </location>
</feature>
<dbReference type="Pfam" id="PF11374">
    <property type="entry name" value="DUF3176"/>
    <property type="match status" value="1"/>
</dbReference>
<proteinExistence type="predicted"/>
<evidence type="ECO:0000256" key="2">
    <source>
        <dbReference type="SAM" id="Phobius"/>
    </source>
</evidence>
<reference evidence="3" key="1">
    <citation type="submission" date="2023-06" db="EMBL/GenBank/DDBJ databases">
        <title>Genome-scale phylogeny and comparative genomics of the fungal order Sordariales.</title>
        <authorList>
            <consortium name="Lawrence Berkeley National Laboratory"/>
            <person name="Hensen N."/>
            <person name="Bonometti L."/>
            <person name="Westerberg I."/>
            <person name="Brannstrom I.O."/>
            <person name="Guillou S."/>
            <person name="Cros-Aarteil S."/>
            <person name="Calhoun S."/>
            <person name="Haridas S."/>
            <person name="Kuo A."/>
            <person name="Mondo S."/>
            <person name="Pangilinan J."/>
            <person name="Riley R."/>
            <person name="Labutti K."/>
            <person name="Andreopoulos B."/>
            <person name="Lipzen A."/>
            <person name="Chen C."/>
            <person name="Yanf M."/>
            <person name="Daum C."/>
            <person name="Ng V."/>
            <person name="Clum A."/>
            <person name="Steindorff A."/>
            <person name="Ohm R."/>
            <person name="Martin F."/>
            <person name="Silar P."/>
            <person name="Natvig D."/>
            <person name="Lalanne C."/>
            <person name="Gautier V."/>
            <person name="Ament-Velasquez S.L."/>
            <person name="Kruys A."/>
            <person name="Hutchinson M.I."/>
            <person name="Powell A.J."/>
            <person name="Barry K."/>
            <person name="Miller A.N."/>
            <person name="Grigoriev I.V."/>
            <person name="Debuchy R."/>
            <person name="Gladieux P."/>
            <person name="Thoren M.H."/>
            <person name="Johannesson H."/>
        </authorList>
    </citation>
    <scope>NUCLEOTIDE SEQUENCE</scope>
    <source>
        <strain evidence="3">CBS 606.72</strain>
    </source>
</reference>
<keyword evidence="4" id="KW-1185">Reference proteome</keyword>
<feature type="region of interest" description="Disordered" evidence="1">
    <location>
        <begin position="1"/>
        <end position="63"/>
    </location>
</feature>
<dbReference type="PANTHER" id="PTHR35394:SF5">
    <property type="entry name" value="DUF3176 DOMAIN-CONTAINING PROTEIN"/>
    <property type="match status" value="1"/>
</dbReference>
<feature type="transmembrane region" description="Helical" evidence="2">
    <location>
        <begin position="73"/>
        <end position="92"/>
    </location>
</feature>
<protein>
    <submittedName>
        <fullName evidence="3">Uncharacterized protein</fullName>
    </submittedName>
</protein>
<organism evidence="3 4">
    <name type="scientific">Immersiella caudata</name>
    <dbReference type="NCBI Taxonomy" id="314043"/>
    <lineage>
        <taxon>Eukaryota</taxon>
        <taxon>Fungi</taxon>
        <taxon>Dikarya</taxon>
        <taxon>Ascomycota</taxon>
        <taxon>Pezizomycotina</taxon>
        <taxon>Sordariomycetes</taxon>
        <taxon>Sordariomycetidae</taxon>
        <taxon>Sordariales</taxon>
        <taxon>Lasiosphaeriaceae</taxon>
        <taxon>Immersiella</taxon>
    </lineage>
</organism>